<proteinExistence type="predicted"/>
<dbReference type="AlphaFoldDB" id="A0A1B5KSM8"/>
<feature type="coiled-coil region" evidence="1">
    <location>
        <begin position="152"/>
        <end position="182"/>
    </location>
</feature>
<sequence length="295" mass="33409">MSNVLDPVTIKGVSWRQCRPEGQPTRRFQVDLDIYADMSAWLENRDRRSSIESFVMYLTGKSQSQVDRIRSSAVQEICEGLAETQRVTYSHASFELHVDVAFWTFCFIEMPESRRPLCPFVHLLGRVDNKIGPRSDTYARYLDEHISELPWLPAKRERIAALKKQAREAKAAQQAKAAEEGRAAPVVGPFELSLPAYIDVGRFVLGERGARLARANDALGPNVTIALVEEAARGEGNKLVVGFAQGKEGRPVEARNRRDQDALRDAWNRIRDWVEEAFYVSMEPLDDWLSGMSIE</sequence>
<gene>
    <name evidence="2" type="ORF">UVI_02016450</name>
</gene>
<dbReference type="EMBL" id="BBTG02000006">
    <property type="protein sequence ID" value="GAO13475.1"/>
    <property type="molecule type" value="Genomic_DNA"/>
</dbReference>
<evidence type="ECO:0000313" key="3">
    <source>
        <dbReference type="Proteomes" id="UP000054053"/>
    </source>
</evidence>
<organism evidence="2 3">
    <name type="scientific">Ustilaginoidea virens</name>
    <name type="common">Rice false smut fungus</name>
    <name type="synonym">Villosiclava virens</name>
    <dbReference type="NCBI Taxonomy" id="1159556"/>
    <lineage>
        <taxon>Eukaryota</taxon>
        <taxon>Fungi</taxon>
        <taxon>Dikarya</taxon>
        <taxon>Ascomycota</taxon>
        <taxon>Pezizomycotina</taxon>
        <taxon>Sordariomycetes</taxon>
        <taxon>Hypocreomycetidae</taxon>
        <taxon>Hypocreales</taxon>
        <taxon>Clavicipitaceae</taxon>
        <taxon>Ustilaginoidea</taxon>
    </lineage>
</organism>
<protein>
    <submittedName>
        <fullName evidence="2">Uncharacterized protein</fullName>
    </submittedName>
</protein>
<accession>A0A1B5KSM8</accession>
<evidence type="ECO:0000256" key="1">
    <source>
        <dbReference type="SAM" id="Coils"/>
    </source>
</evidence>
<reference evidence="3" key="1">
    <citation type="journal article" date="2016" name="Genome Announc.">
        <title>Genome sequence of Ustilaginoidea virens IPU010, a rice pathogenic fungus causing false smut.</title>
        <authorList>
            <person name="Kumagai T."/>
            <person name="Ishii T."/>
            <person name="Terai G."/>
            <person name="Umemura M."/>
            <person name="Machida M."/>
            <person name="Asai K."/>
        </authorList>
    </citation>
    <scope>NUCLEOTIDE SEQUENCE [LARGE SCALE GENOMIC DNA]</scope>
    <source>
        <strain evidence="3">IPU010</strain>
    </source>
</reference>
<dbReference type="Proteomes" id="UP000054053">
    <property type="component" value="Unassembled WGS sequence"/>
</dbReference>
<comment type="caution">
    <text evidence="2">The sequence shown here is derived from an EMBL/GenBank/DDBJ whole genome shotgun (WGS) entry which is preliminary data.</text>
</comment>
<evidence type="ECO:0000313" key="2">
    <source>
        <dbReference type="EMBL" id="GAO13475.1"/>
    </source>
</evidence>
<name>A0A1B5KSM8_USTVR</name>
<keyword evidence="1" id="KW-0175">Coiled coil</keyword>